<organism evidence="2 3">
    <name type="scientific">Candidatus Woesebacteria bacterium RIFCSPHIGHO2_02_FULL_39_13</name>
    <dbReference type="NCBI Taxonomy" id="1802505"/>
    <lineage>
        <taxon>Bacteria</taxon>
        <taxon>Candidatus Woeseibacteriota</taxon>
    </lineage>
</organism>
<dbReference type="PIRSF" id="PIRSF030780">
    <property type="entry name" value="Md_memb_hyd_prd"/>
    <property type="match status" value="1"/>
</dbReference>
<dbReference type="InterPro" id="IPR016956">
    <property type="entry name" value="YdjM"/>
</dbReference>
<dbReference type="AlphaFoldDB" id="A0A1F7Z2S6"/>
<dbReference type="InterPro" id="IPR007404">
    <property type="entry name" value="YdjM-like"/>
</dbReference>
<dbReference type="Pfam" id="PF04307">
    <property type="entry name" value="YdjM"/>
    <property type="match status" value="1"/>
</dbReference>
<evidence type="ECO:0000313" key="3">
    <source>
        <dbReference type="Proteomes" id="UP000177169"/>
    </source>
</evidence>
<protein>
    <recommendedName>
        <fullName evidence="4">Membrane protein containing DUF457, transmembrane</fullName>
    </recommendedName>
</protein>
<gene>
    <name evidence="2" type="ORF">A3D01_02275</name>
</gene>
<feature type="transmembrane region" description="Helical" evidence="1">
    <location>
        <begin position="29"/>
        <end position="45"/>
    </location>
</feature>
<keyword evidence="1" id="KW-1133">Transmembrane helix</keyword>
<reference evidence="2 3" key="1">
    <citation type="journal article" date="2016" name="Nat. Commun.">
        <title>Thousands of microbial genomes shed light on interconnected biogeochemical processes in an aquifer system.</title>
        <authorList>
            <person name="Anantharaman K."/>
            <person name="Brown C.T."/>
            <person name="Hug L.A."/>
            <person name="Sharon I."/>
            <person name="Castelle C.J."/>
            <person name="Probst A.J."/>
            <person name="Thomas B.C."/>
            <person name="Singh A."/>
            <person name="Wilkins M.J."/>
            <person name="Karaoz U."/>
            <person name="Brodie E.L."/>
            <person name="Williams K.H."/>
            <person name="Hubbard S.S."/>
            <person name="Banfield J.F."/>
        </authorList>
    </citation>
    <scope>NUCLEOTIDE SEQUENCE [LARGE SCALE GENOMIC DNA]</scope>
</reference>
<accession>A0A1F7Z2S6</accession>
<sequence>MTARTHDAFAFASLVTAVAYYPPTTLNLYTLFAALIGNIIGALIPDMDSAGNRLWDLLPGGDGLGKFARRVFYKHRTITHSLVGLYLTYRLLDWGLPKIFNSNFIDPKLLMISIMIGYISHLFADSLTEEGVPLFFPINFNFGIPPIKKVRIKTGGWFENLVILPGVGIYLVWFITTHREVLIRIFALIRG</sequence>
<name>A0A1F7Z2S6_9BACT</name>
<dbReference type="PANTHER" id="PTHR35531">
    <property type="entry name" value="INNER MEMBRANE PROTEIN YBCI-RELATED"/>
    <property type="match status" value="1"/>
</dbReference>
<feature type="transmembrane region" description="Helical" evidence="1">
    <location>
        <begin position="157"/>
        <end position="176"/>
    </location>
</feature>
<proteinExistence type="predicted"/>
<dbReference type="EMBL" id="MGGR01000013">
    <property type="protein sequence ID" value="OGM33774.1"/>
    <property type="molecule type" value="Genomic_DNA"/>
</dbReference>
<dbReference type="Proteomes" id="UP000177169">
    <property type="component" value="Unassembled WGS sequence"/>
</dbReference>
<dbReference type="PANTHER" id="PTHR35531:SF1">
    <property type="entry name" value="INNER MEMBRANE PROTEIN YBCI-RELATED"/>
    <property type="match status" value="1"/>
</dbReference>
<evidence type="ECO:0008006" key="4">
    <source>
        <dbReference type="Google" id="ProtNLM"/>
    </source>
</evidence>
<evidence type="ECO:0000313" key="2">
    <source>
        <dbReference type="EMBL" id="OGM33774.1"/>
    </source>
</evidence>
<keyword evidence="1" id="KW-0472">Membrane</keyword>
<comment type="caution">
    <text evidence="2">The sequence shown here is derived from an EMBL/GenBank/DDBJ whole genome shotgun (WGS) entry which is preliminary data.</text>
</comment>
<keyword evidence="1" id="KW-0812">Transmembrane</keyword>
<evidence type="ECO:0000256" key="1">
    <source>
        <dbReference type="SAM" id="Phobius"/>
    </source>
</evidence>
<dbReference type="STRING" id="1802505.A3D01_02275"/>